<dbReference type="AlphaFoldDB" id="A0A3A4P5C0"/>
<name>A0A3A4P5C0_ABYX5</name>
<accession>A0A3A4P5C0</accession>
<proteinExistence type="predicted"/>
<evidence type="ECO:0000313" key="1">
    <source>
        <dbReference type="EMBL" id="RJP25666.1"/>
    </source>
</evidence>
<reference evidence="1 2" key="1">
    <citation type="journal article" date="2017" name="ISME J.">
        <title>Energy and carbon metabolisms in a deep terrestrial subsurface fluid microbial community.</title>
        <authorList>
            <person name="Momper L."/>
            <person name="Jungbluth S.P."/>
            <person name="Lee M.D."/>
            <person name="Amend J.P."/>
        </authorList>
    </citation>
    <scope>NUCLEOTIDE SEQUENCE [LARGE SCALE GENOMIC DNA]</scope>
    <source>
        <strain evidence="1">SURF_5</strain>
    </source>
</reference>
<dbReference type="Proteomes" id="UP000265882">
    <property type="component" value="Unassembled WGS sequence"/>
</dbReference>
<dbReference type="EMBL" id="QZKU01000019">
    <property type="protein sequence ID" value="RJP25666.1"/>
    <property type="molecule type" value="Genomic_DNA"/>
</dbReference>
<gene>
    <name evidence="1" type="ORF">C4520_01975</name>
</gene>
<comment type="caution">
    <text evidence="1">The sequence shown here is derived from an EMBL/GenBank/DDBJ whole genome shotgun (WGS) entry which is preliminary data.</text>
</comment>
<protein>
    <recommendedName>
        <fullName evidence="3">C4-type zinc ribbon domain-containing protein</fullName>
    </recommendedName>
</protein>
<evidence type="ECO:0008006" key="3">
    <source>
        <dbReference type="Google" id="ProtNLM"/>
    </source>
</evidence>
<evidence type="ECO:0000313" key="2">
    <source>
        <dbReference type="Proteomes" id="UP000265882"/>
    </source>
</evidence>
<organism evidence="1 2">
    <name type="scientific">Abyssobacteria bacterium (strain SURF_5)</name>
    <dbReference type="NCBI Taxonomy" id="2093360"/>
    <lineage>
        <taxon>Bacteria</taxon>
        <taxon>Pseudomonadati</taxon>
        <taxon>Candidatus Hydrogenedentota</taxon>
        <taxon>Candidatus Abyssobacteria</taxon>
    </lineage>
</organism>
<sequence>MKGKMNPQVTILLKLHKLEKNGNGVGKVKDFRSLEKHLDPTLLKRYQKLKERKGTAVAVLENGVCSGCQMVYPDSHEMLRYKNFIRTCEYCGRLLVVTERASKTSVA</sequence>
<dbReference type="Gene3D" id="1.10.287.1490">
    <property type="match status" value="1"/>
</dbReference>